<protein>
    <recommendedName>
        <fullName evidence="2">DUF7702 domain-containing protein</fullName>
    </recommendedName>
</protein>
<feature type="transmembrane region" description="Helical" evidence="1">
    <location>
        <begin position="111"/>
        <end position="133"/>
    </location>
</feature>
<feature type="transmembrane region" description="Helical" evidence="1">
    <location>
        <begin position="15"/>
        <end position="33"/>
    </location>
</feature>
<reference evidence="3" key="1">
    <citation type="submission" date="2023-01" db="EMBL/GenBank/DDBJ databases">
        <authorList>
            <person name="Piombo E."/>
        </authorList>
    </citation>
    <scope>NUCLEOTIDE SEQUENCE</scope>
</reference>
<keyword evidence="1" id="KW-0472">Membrane</keyword>
<dbReference type="PANTHER" id="PTHR42109">
    <property type="entry name" value="UNPLACED GENOMIC SCAFFOLD UM_SCAF_CONTIG_1.265, WHOLE GENOME SHOTGUN SEQUENCE"/>
    <property type="match status" value="1"/>
</dbReference>
<dbReference type="EMBL" id="CABFNP030000539">
    <property type="protein sequence ID" value="CAI6041107.1"/>
    <property type="molecule type" value="Genomic_DNA"/>
</dbReference>
<accession>A0AA35LRT5</accession>
<proteinExistence type="predicted"/>
<feature type="transmembrane region" description="Helical" evidence="1">
    <location>
        <begin position="77"/>
        <end position="99"/>
    </location>
</feature>
<gene>
    <name evidence="3" type="ORF">CCHLO57077_00018243</name>
</gene>
<feature type="transmembrane region" description="Helical" evidence="1">
    <location>
        <begin position="45"/>
        <end position="65"/>
    </location>
</feature>
<name>A0AA35LRT5_9HYPO</name>
<sequence length="217" mass="24027">MSGSYMPNPPSTSTINLTIADLTIYAVLLFPMLRITWKHGKSGMVCWPVFLSFLALRYVSDAYLIANRHKPQIPNPVIIMTNTGSIVCLSLIIVGIIYERNVILSLPPRRWTEKVMLAVTHLTLTTGITLATYGGSPKQGAPGGVISKHLNQIGTYLMLFVMLFGVGWWLWNTGKRAMSPMTHPNFKPARWLLLAGCAAFHSQLVRLGHTVTYSSTP</sequence>
<dbReference type="PANTHER" id="PTHR42109:SF3">
    <property type="entry name" value="INTEGRAL MEMBRANE PROTEIN (AFU_ORTHOLOGUE AFUA_5G00100)"/>
    <property type="match status" value="1"/>
</dbReference>
<evidence type="ECO:0000313" key="4">
    <source>
        <dbReference type="Proteomes" id="UP001160390"/>
    </source>
</evidence>
<dbReference type="Pfam" id="PF24800">
    <property type="entry name" value="DUF7702"/>
    <property type="match status" value="1"/>
</dbReference>
<evidence type="ECO:0000313" key="3">
    <source>
        <dbReference type="EMBL" id="CAI6041107.1"/>
    </source>
</evidence>
<feature type="domain" description="DUF7702" evidence="2">
    <location>
        <begin position="16"/>
        <end position="175"/>
    </location>
</feature>
<keyword evidence="1" id="KW-1133">Transmembrane helix</keyword>
<keyword evidence="4" id="KW-1185">Reference proteome</keyword>
<keyword evidence="1" id="KW-0812">Transmembrane</keyword>
<evidence type="ECO:0000259" key="2">
    <source>
        <dbReference type="Pfam" id="PF24800"/>
    </source>
</evidence>
<comment type="caution">
    <text evidence="3">The sequence shown here is derived from an EMBL/GenBank/DDBJ whole genome shotgun (WGS) entry which is preliminary data.</text>
</comment>
<dbReference type="AlphaFoldDB" id="A0AA35LRT5"/>
<feature type="transmembrane region" description="Helical" evidence="1">
    <location>
        <begin position="153"/>
        <end position="171"/>
    </location>
</feature>
<dbReference type="InterPro" id="IPR056119">
    <property type="entry name" value="DUF7702"/>
</dbReference>
<dbReference type="Proteomes" id="UP001160390">
    <property type="component" value="Unassembled WGS sequence"/>
</dbReference>
<evidence type="ECO:0000256" key="1">
    <source>
        <dbReference type="SAM" id="Phobius"/>
    </source>
</evidence>
<organism evidence="3 4">
    <name type="scientific">Clonostachys chloroleuca</name>
    <dbReference type="NCBI Taxonomy" id="1926264"/>
    <lineage>
        <taxon>Eukaryota</taxon>
        <taxon>Fungi</taxon>
        <taxon>Dikarya</taxon>
        <taxon>Ascomycota</taxon>
        <taxon>Pezizomycotina</taxon>
        <taxon>Sordariomycetes</taxon>
        <taxon>Hypocreomycetidae</taxon>
        <taxon>Hypocreales</taxon>
        <taxon>Bionectriaceae</taxon>
        <taxon>Clonostachys</taxon>
    </lineage>
</organism>